<evidence type="ECO:0000313" key="2">
    <source>
        <dbReference type="Proteomes" id="UP001165186"/>
    </source>
</evidence>
<keyword evidence="2" id="KW-1185">Reference proteome</keyword>
<organism evidence="1 2">
    <name type="scientific">Neofusicoccum parvum</name>
    <dbReference type="NCBI Taxonomy" id="310453"/>
    <lineage>
        <taxon>Eukaryota</taxon>
        <taxon>Fungi</taxon>
        <taxon>Dikarya</taxon>
        <taxon>Ascomycota</taxon>
        <taxon>Pezizomycotina</taxon>
        <taxon>Dothideomycetes</taxon>
        <taxon>Dothideomycetes incertae sedis</taxon>
        <taxon>Botryosphaeriales</taxon>
        <taxon>Botryosphaeriaceae</taxon>
        <taxon>Neofusicoccum</taxon>
    </lineage>
</organism>
<dbReference type="Proteomes" id="UP001165186">
    <property type="component" value="Unassembled WGS sequence"/>
</dbReference>
<name>A0ACB5S0H3_9PEZI</name>
<comment type="caution">
    <text evidence="1">The sequence shown here is derived from an EMBL/GenBank/DDBJ whole genome shotgun (WGS) entry which is preliminary data.</text>
</comment>
<proteinExistence type="predicted"/>
<accession>A0ACB5S0H3</accession>
<gene>
    <name evidence="1" type="primary">g4725</name>
    <name evidence="1" type="ORF">NpPPO83_00004725</name>
</gene>
<protein>
    <submittedName>
        <fullName evidence="1">Uncharacterized protein</fullName>
    </submittedName>
</protein>
<reference evidence="1" key="1">
    <citation type="submission" date="2024-09" db="EMBL/GenBank/DDBJ databases">
        <title>Draft Genome Sequences of Neofusicoccum parvum.</title>
        <authorList>
            <person name="Ashida A."/>
            <person name="Camagna M."/>
            <person name="Tanaka A."/>
            <person name="Takemoto D."/>
        </authorList>
    </citation>
    <scope>NUCLEOTIDE SEQUENCE</scope>
    <source>
        <strain evidence="1">PPO83</strain>
    </source>
</reference>
<dbReference type="EMBL" id="BSXG01000026">
    <property type="protein sequence ID" value="GME26263.1"/>
    <property type="molecule type" value="Genomic_DNA"/>
</dbReference>
<evidence type="ECO:0000313" key="1">
    <source>
        <dbReference type="EMBL" id="GME26263.1"/>
    </source>
</evidence>
<sequence>MKRLILCCDGSWTRDSPSSSPSNVARFSRMLARHAPIDDVAQIVFYQSGTSSSSTSSSNIDADGPLAADIAAAYHFLATNFSPGNPAAGVPADDIAVFGAGRGALVARAVVALVTEMGLLRAERLGLWGRTWRLYSSRGTGGGTFWGDVVAMRTRRELEDIEEVREAMWMGVGVRVVGVWDTVGELGVPETFSGAGKCRLHDLALNSRIENAFQALALDEHRAAFKPALWHLDPRYLSKTGRTPNLKQCWFPGFHETVGGNGGESGVSMKDGKDIADITLAWMCDQVDGLLAFNDAVVAEFLLGADESSSAQSSSNSTPTKPSRSTSNTSTSTNDTITITQGPRTAGATTTYLLVQVFVHLLHTLLSTIIAALISLTQPTLTIPDNPGHNSERHAIRTPGQYHKNLEFDALATANDFPTNESIHPSVAHRADLFALAAVPYEPAPLREWPAATTTVIAATSNHQRHGSVNAINAAARSGLRGPRFAKPWPAWRYRESAEGEGAEWVRPSVPRGSSSPPPSSPALAPPPPPSSSSSRSALPFAWLLLWPLHLLSAVLRLPTRGNRPSGGSGSGGQGPGRRVSSGRPEASCSWHHERQLALPEWVIRELPGRHNFESRLLPWLVREQLARRNRKRLGEGGEEEKVWARSTLGSARGYDDDVAAAAAMVAPERAVGELAPRRDSTASRLHRGSAPPLHARKGSSSGLLHGGRKGSAAGLADEDRGGGRPLRNGAASRSLSSLRASPSAGAARTSPGVGRVTPDSAGATTPGTPGGRFSPTSGGGNSGLRVLMQQPVRRSAIKREPKEREEAVFSAGHRRSHSQTSVSWR</sequence>